<accession>A0A927I223</accession>
<proteinExistence type="predicted"/>
<dbReference type="RefSeq" id="WP_191125856.1">
    <property type="nucleotide sequence ID" value="NZ_JACXWY010000029.1"/>
</dbReference>
<evidence type="ECO:0000313" key="2">
    <source>
        <dbReference type="Proteomes" id="UP000619295"/>
    </source>
</evidence>
<keyword evidence="2" id="KW-1185">Reference proteome</keyword>
<organism evidence="1 2">
    <name type="scientific">Bosea spartocytisi</name>
    <dbReference type="NCBI Taxonomy" id="2773451"/>
    <lineage>
        <taxon>Bacteria</taxon>
        <taxon>Pseudomonadati</taxon>
        <taxon>Pseudomonadota</taxon>
        <taxon>Alphaproteobacteria</taxon>
        <taxon>Hyphomicrobiales</taxon>
        <taxon>Boseaceae</taxon>
        <taxon>Bosea</taxon>
    </lineage>
</organism>
<name>A0A927I223_9HYPH</name>
<evidence type="ECO:0000313" key="1">
    <source>
        <dbReference type="EMBL" id="MBD3849104.1"/>
    </source>
</evidence>
<dbReference type="AlphaFoldDB" id="A0A927I223"/>
<dbReference type="EMBL" id="JACXWY010000029">
    <property type="protein sequence ID" value="MBD3849104.1"/>
    <property type="molecule type" value="Genomic_DNA"/>
</dbReference>
<gene>
    <name evidence="1" type="ORF">IED13_25675</name>
</gene>
<sequence length="52" mass="6080">MEDIRDIYAEIAELRAELTHCILTRKERRGTQLRLDQAIAEAERRLRKAEGA</sequence>
<comment type="caution">
    <text evidence="1">The sequence shown here is derived from an EMBL/GenBank/DDBJ whole genome shotgun (WGS) entry which is preliminary data.</text>
</comment>
<dbReference type="Proteomes" id="UP000619295">
    <property type="component" value="Unassembled WGS sequence"/>
</dbReference>
<reference evidence="1" key="1">
    <citation type="submission" date="2020-09" db="EMBL/GenBank/DDBJ databases">
        <title>Bosea spartocytisi sp. nov. a root nodule endophyte of Spartocytisus supranubius in the high mountain ecosystem fo the Teide National Park (Canary Islands, Spain).</title>
        <authorList>
            <person name="Pulido-Suarez L."/>
            <person name="Peix A."/>
            <person name="Igual J.M."/>
            <person name="Socas-Perez N."/>
            <person name="Velazquez E."/>
            <person name="Flores-Felix J.D."/>
            <person name="Leon-Barrios M."/>
        </authorList>
    </citation>
    <scope>NUCLEOTIDE SEQUENCE</scope>
    <source>
        <strain evidence="1">SSUT16</strain>
    </source>
</reference>
<protein>
    <submittedName>
        <fullName evidence="1">Uncharacterized protein</fullName>
    </submittedName>
</protein>